<reference evidence="2 3" key="1">
    <citation type="submission" date="2024-03" db="EMBL/GenBank/DDBJ databases">
        <title>Natural products discovery in diverse microorganisms through a two-stage MS feature dereplication strategy.</title>
        <authorList>
            <person name="Zhang R."/>
        </authorList>
    </citation>
    <scope>NUCLEOTIDE SEQUENCE [LARGE SCALE GENOMIC DNA]</scope>
    <source>
        <strain evidence="2 3">18930</strain>
    </source>
</reference>
<evidence type="ECO:0000256" key="1">
    <source>
        <dbReference type="SAM" id="Phobius"/>
    </source>
</evidence>
<organism evidence="2 3">
    <name type="scientific">Rhodococcus sovatensis</name>
    <dbReference type="NCBI Taxonomy" id="1805840"/>
    <lineage>
        <taxon>Bacteria</taxon>
        <taxon>Bacillati</taxon>
        <taxon>Actinomycetota</taxon>
        <taxon>Actinomycetes</taxon>
        <taxon>Mycobacteriales</taxon>
        <taxon>Nocardiaceae</taxon>
        <taxon>Rhodococcus</taxon>
    </lineage>
</organism>
<gene>
    <name evidence="2" type="ORF">WDS16_04365</name>
</gene>
<feature type="transmembrane region" description="Helical" evidence="1">
    <location>
        <begin position="247"/>
        <end position="266"/>
    </location>
</feature>
<keyword evidence="1" id="KW-1133">Transmembrane helix</keyword>
<feature type="transmembrane region" description="Helical" evidence="1">
    <location>
        <begin position="83"/>
        <end position="104"/>
    </location>
</feature>
<sequence>MTGTLSDNDLVDRYVHGVLVHLPRSRRDQADTELRERVRNESNGRPTREVLIEFGSPEDQARRFRGAPRQLIGPRFYDTYVRVLWPVVRVIAIVLGGVSLLPVLVGNDTTPRIGRIVEESLTSAVAGAAYAAFGVTVVFAVIERFAPDAVLRDWDPDDLPPIPHGHEIALGDAIADLVFAVALLVVSLCFFPALAPSFLAETAEGLDADVVERLLPAVVVVAALWVCVAGVQLIVRAWTLPVTVMSIAANLLAVATAIAVLVHRPYFSADFIASRYGGSDGNLGTALDIAAGIGAIAVILVCANDIVTTVRKYLAHRQEL</sequence>
<accession>A0ABZ2PPZ9</accession>
<name>A0ABZ2PPZ9_9NOCA</name>
<dbReference type="Proteomes" id="UP001432000">
    <property type="component" value="Chromosome"/>
</dbReference>
<keyword evidence="1" id="KW-0472">Membrane</keyword>
<feature type="transmembrane region" description="Helical" evidence="1">
    <location>
        <begin position="286"/>
        <end position="307"/>
    </location>
</feature>
<protein>
    <submittedName>
        <fullName evidence="2">Uncharacterized protein</fullName>
    </submittedName>
</protein>
<keyword evidence="1" id="KW-0812">Transmembrane</keyword>
<keyword evidence="3" id="KW-1185">Reference proteome</keyword>
<feature type="transmembrane region" description="Helical" evidence="1">
    <location>
        <begin position="173"/>
        <end position="194"/>
    </location>
</feature>
<proteinExistence type="predicted"/>
<dbReference type="RefSeq" id="WP_338890781.1">
    <property type="nucleotide sequence ID" value="NZ_CP147846.1"/>
</dbReference>
<dbReference type="EMBL" id="CP147846">
    <property type="protein sequence ID" value="WXG69791.1"/>
    <property type="molecule type" value="Genomic_DNA"/>
</dbReference>
<feature type="transmembrane region" description="Helical" evidence="1">
    <location>
        <begin position="214"/>
        <end position="235"/>
    </location>
</feature>
<evidence type="ECO:0000313" key="2">
    <source>
        <dbReference type="EMBL" id="WXG69791.1"/>
    </source>
</evidence>
<evidence type="ECO:0000313" key="3">
    <source>
        <dbReference type="Proteomes" id="UP001432000"/>
    </source>
</evidence>
<feature type="transmembrane region" description="Helical" evidence="1">
    <location>
        <begin position="124"/>
        <end position="142"/>
    </location>
</feature>